<dbReference type="Gene3D" id="1.10.3720.10">
    <property type="entry name" value="MetI-like"/>
    <property type="match status" value="1"/>
</dbReference>
<feature type="transmembrane region" description="Helical" evidence="7">
    <location>
        <begin position="39"/>
        <end position="65"/>
    </location>
</feature>
<evidence type="ECO:0000256" key="3">
    <source>
        <dbReference type="ARBA" id="ARBA00022475"/>
    </source>
</evidence>
<proteinExistence type="inferred from homology"/>
<dbReference type="CDD" id="cd06261">
    <property type="entry name" value="TM_PBP2"/>
    <property type="match status" value="1"/>
</dbReference>
<feature type="transmembrane region" description="Helical" evidence="7">
    <location>
        <begin position="103"/>
        <end position="128"/>
    </location>
</feature>
<keyword evidence="5 7" id="KW-1133">Transmembrane helix</keyword>
<dbReference type="AlphaFoldDB" id="A0A084H1J9"/>
<dbReference type="InterPro" id="IPR053523">
    <property type="entry name" value="Oligopeptide_permease_AppC"/>
</dbReference>
<dbReference type="NCBIfam" id="NF045476">
    <property type="entry name" value="Opp4C"/>
    <property type="match status" value="1"/>
</dbReference>
<keyword evidence="4 7" id="KW-0812">Transmembrane</keyword>
<keyword evidence="6 7" id="KW-0472">Membrane</keyword>
<dbReference type="InterPro" id="IPR000515">
    <property type="entry name" value="MetI-like"/>
</dbReference>
<comment type="similarity">
    <text evidence="7">Belongs to the binding-protein-dependent transport system permease family.</text>
</comment>
<evidence type="ECO:0000256" key="4">
    <source>
        <dbReference type="ARBA" id="ARBA00022692"/>
    </source>
</evidence>
<organism evidence="9 10">
    <name type="scientific">Metabacillus indicus</name>
    <name type="common">Bacillus indicus</name>
    <dbReference type="NCBI Taxonomy" id="246786"/>
    <lineage>
        <taxon>Bacteria</taxon>
        <taxon>Bacillati</taxon>
        <taxon>Bacillota</taxon>
        <taxon>Bacilli</taxon>
        <taxon>Bacillales</taxon>
        <taxon>Bacillaceae</taxon>
        <taxon>Metabacillus</taxon>
    </lineage>
</organism>
<dbReference type="PANTHER" id="PTHR43386">
    <property type="entry name" value="OLIGOPEPTIDE TRANSPORT SYSTEM PERMEASE PROTEIN APPC"/>
    <property type="match status" value="1"/>
</dbReference>
<dbReference type="Proteomes" id="UP000028549">
    <property type="component" value="Unassembled WGS sequence"/>
</dbReference>
<keyword evidence="3" id="KW-1003">Cell membrane</keyword>
<evidence type="ECO:0000313" key="10">
    <source>
        <dbReference type="Proteomes" id="UP000028549"/>
    </source>
</evidence>
<keyword evidence="2 7" id="KW-0813">Transport</keyword>
<dbReference type="PANTHER" id="PTHR43386:SF1">
    <property type="entry name" value="D,D-DIPEPTIDE TRANSPORT SYSTEM PERMEASE PROTEIN DDPC-RELATED"/>
    <property type="match status" value="1"/>
</dbReference>
<dbReference type="SUPFAM" id="SSF161098">
    <property type="entry name" value="MetI-like"/>
    <property type="match status" value="1"/>
</dbReference>
<dbReference type="Pfam" id="PF00528">
    <property type="entry name" value="BPD_transp_1"/>
    <property type="match status" value="1"/>
</dbReference>
<dbReference type="PROSITE" id="PS50928">
    <property type="entry name" value="ABC_TM1"/>
    <property type="match status" value="1"/>
</dbReference>
<dbReference type="STRING" id="246786.GS18_0200230"/>
<keyword evidence="10" id="KW-1185">Reference proteome</keyword>
<dbReference type="OrthoDB" id="9797472at2"/>
<reference evidence="9 10" key="1">
    <citation type="journal article" date="2005" name="Int. J. Syst. Evol. Microbiol.">
        <title>Bacillus cibi sp. nov., isolated from jeotgal, a traditional Korean fermented seafood.</title>
        <authorList>
            <person name="Yoon J.H."/>
            <person name="Lee C.H."/>
            <person name="Oh T.K."/>
        </authorList>
    </citation>
    <scope>NUCLEOTIDE SEQUENCE [LARGE SCALE GENOMIC DNA]</scope>
    <source>
        <strain evidence="9 10">DSM 16189</strain>
    </source>
</reference>
<sequence length="305" mass="32626">MAQTNLTPETSGQLAVHGIKANPDTLTKIFFRKFAKNKLAVAGAAFLIFIISAAILAPVIAPYAYETQDLTKRLVPPGGAENLLGTDRFGRDLLTRLLYGAQVSLLVGFASVLGSITIGTVVGAVAGYFGGIIDAILMRFVDIVLSIPQIFLLITLVTIFKPGVDKLIIIFAVLGWTTTARLVRGEFLSLRTREFVLASKTIGTKSFKIIFSHILPNAIGPIIVSATLSVGGVILAESTLSYLGLGIQPPTASWGNMLQDAQNFTILLKSPWYPLLPGSLILLTVLAFNFVGDGLRDALDPKVNE</sequence>
<dbReference type="InterPro" id="IPR025966">
    <property type="entry name" value="OppC_N"/>
</dbReference>
<feature type="domain" description="ABC transmembrane type-1" evidence="8">
    <location>
        <begin position="101"/>
        <end position="292"/>
    </location>
</feature>
<dbReference type="GO" id="GO:0005886">
    <property type="term" value="C:plasma membrane"/>
    <property type="evidence" value="ECO:0007669"/>
    <property type="project" value="UniProtKB-SubCell"/>
</dbReference>
<feature type="transmembrane region" description="Helical" evidence="7">
    <location>
        <begin position="140"/>
        <end position="160"/>
    </location>
</feature>
<gene>
    <name evidence="9" type="ORF">GS18_0200230</name>
</gene>
<evidence type="ECO:0000259" key="8">
    <source>
        <dbReference type="PROSITE" id="PS50928"/>
    </source>
</evidence>
<name>A0A084H1J9_METID</name>
<accession>A0A084H1J9</accession>
<dbReference type="InterPro" id="IPR035906">
    <property type="entry name" value="MetI-like_sf"/>
</dbReference>
<evidence type="ECO:0000256" key="6">
    <source>
        <dbReference type="ARBA" id="ARBA00023136"/>
    </source>
</evidence>
<evidence type="ECO:0000256" key="5">
    <source>
        <dbReference type="ARBA" id="ARBA00022989"/>
    </source>
</evidence>
<evidence type="ECO:0000313" key="9">
    <source>
        <dbReference type="EMBL" id="KEZ53461.1"/>
    </source>
</evidence>
<evidence type="ECO:0000256" key="2">
    <source>
        <dbReference type="ARBA" id="ARBA00022448"/>
    </source>
</evidence>
<feature type="transmembrane region" description="Helical" evidence="7">
    <location>
        <begin position="272"/>
        <end position="292"/>
    </location>
</feature>
<evidence type="ECO:0000256" key="7">
    <source>
        <dbReference type="RuleBase" id="RU363032"/>
    </source>
</evidence>
<dbReference type="InterPro" id="IPR050366">
    <property type="entry name" value="BP-dependent_transpt_permease"/>
</dbReference>
<dbReference type="RefSeq" id="WP_029565135.1">
    <property type="nucleotide sequence ID" value="NZ_CANLZQ010000008.1"/>
</dbReference>
<feature type="transmembrane region" description="Helical" evidence="7">
    <location>
        <begin position="166"/>
        <end position="183"/>
    </location>
</feature>
<evidence type="ECO:0000256" key="1">
    <source>
        <dbReference type="ARBA" id="ARBA00004651"/>
    </source>
</evidence>
<dbReference type="Pfam" id="PF12911">
    <property type="entry name" value="OppC_N"/>
    <property type="match status" value="1"/>
</dbReference>
<comment type="subcellular location">
    <subcellularLocation>
        <location evidence="1 7">Cell membrane</location>
        <topology evidence="1 7">Multi-pass membrane protein</topology>
    </subcellularLocation>
</comment>
<dbReference type="GO" id="GO:0055085">
    <property type="term" value="P:transmembrane transport"/>
    <property type="evidence" value="ECO:0007669"/>
    <property type="project" value="InterPro"/>
</dbReference>
<comment type="caution">
    <text evidence="9">The sequence shown here is derived from an EMBL/GenBank/DDBJ whole genome shotgun (WGS) entry which is preliminary data.</text>
</comment>
<feature type="transmembrane region" description="Helical" evidence="7">
    <location>
        <begin position="214"/>
        <end position="236"/>
    </location>
</feature>
<dbReference type="EMBL" id="JNVC02000001">
    <property type="protein sequence ID" value="KEZ53461.1"/>
    <property type="molecule type" value="Genomic_DNA"/>
</dbReference>
<protein>
    <submittedName>
        <fullName evidence="9">Peptide ABC transporter permease</fullName>
    </submittedName>
</protein>